<keyword evidence="4" id="KW-0547">Nucleotide-binding</keyword>
<feature type="domain" description="NB-ARC" evidence="8">
    <location>
        <begin position="174"/>
        <end position="337"/>
    </location>
</feature>
<evidence type="ECO:0000259" key="8">
    <source>
        <dbReference type="Pfam" id="PF00931"/>
    </source>
</evidence>
<protein>
    <recommendedName>
        <fullName evidence="14">NB-ARC domain-containing protein</fullName>
    </recommendedName>
</protein>
<dbReference type="HOGENOM" id="CLU_000837_25_2_1"/>
<dbReference type="InterPro" id="IPR002182">
    <property type="entry name" value="NB-ARC"/>
</dbReference>
<dbReference type="SUPFAM" id="SSF52058">
    <property type="entry name" value="L domain-like"/>
    <property type="match status" value="1"/>
</dbReference>
<keyword evidence="13" id="KW-1185">Reference proteome</keyword>
<dbReference type="Gene3D" id="3.40.50.300">
    <property type="entry name" value="P-loop containing nucleotide triphosphate hydrolases"/>
    <property type="match status" value="1"/>
</dbReference>
<evidence type="ECO:0000259" key="11">
    <source>
        <dbReference type="Pfam" id="PF23598"/>
    </source>
</evidence>
<dbReference type="EnsemblPlants" id="ONIVA08G11750.1">
    <property type="protein sequence ID" value="ONIVA08G11750.1"/>
    <property type="gene ID" value="ONIVA08G11750"/>
</dbReference>
<dbReference type="Gene3D" id="1.10.8.430">
    <property type="entry name" value="Helical domain of apoptotic protease-activating factors"/>
    <property type="match status" value="1"/>
</dbReference>
<feature type="domain" description="Disease resistance protein winged helix" evidence="10">
    <location>
        <begin position="424"/>
        <end position="494"/>
    </location>
</feature>
<dbReference type="InterPro" id="IPR044974">
    <property type="entry name" value="Disease_R_plants"/>
</dbReference>
<comment type="similarity">
    <text evidence="1">Belongs to the disease resistance NB-LRR family.</text>
</comment>
<evidence type="ECO:0000256" key="1">
    <source>
        <dbReference type="ARBA" id="ARBA00008894"/>
    </source>
</evidence>
<dbReference type="STRING" id="4536.A0A0E0IAF2"/>
<dbReference type="Gene3D" id="3.80.10.10">
    <property type="entry name" value="Ribonuclease Inhibitor"/>
    <property type="match status" value="1"/>
</dbReference>
<evidence type="ECO:0000256" key="4">
    <source>
        <dbReference type="ARBA" id="ARBA00022741"/>
    </source>
</evidence>
<dbReference type="GO" id="GO:0043531">
    <property type="term" value="F:ADP binding"/>
    <property type="evidence" value="ECO:0007669"/>
    <property type="project" value="InterPro"/>
</dbReference>
<evidence type="ECO:0000259" key="9">
    <source>
        <dbReference type="Pfam" id="PF18052"/>
    </source>
</evidence>
<reference evidence="12" key="2">
    <citation type="submission" date="2018-04" db="EMBL/GenBank/DDBJ databases">
        <title>OnivRS2 (Oryza nivara Reference Sequence Version 2).</title>
        <authorList>
            <person name="Zhang J."/>
            <person name="Kudrna D."/>
            <person name="Lee S."/>
            <person name="Talag J."/>
            <person name="Rajasekar S."/>
            <person name="Welchert J."/>
            <person name="Hsing Y.-I."/>
            <person name="Wing R.A."/>
        </authorList>
    </citation>
    <scope>NUCLEOTIDE SEQUENCE [LARGE SCALE GENOMIC DNA]</scope>
    <source>
        <strain evidence="12">SL10</strain>
    </source>
</reference>
<dbReference type="Proteomes" id="UP000006591">
    <property type="component" value="Chromosome 8"/>
</dbReference>
<dbReference type="InterPro" id="IPR055414">
    <property type="entry name" value="LRR_R13L4/SHOC2-like"/>
</dbReference>
<evidence type="ECO:0000256" key="6">
    <source>
        <dbReference type="ARBA" id="ARBA00023054"/>
    </source>
</evidence>
<dbReference type="AlphaFoldDB" id="A0A0E0IAF2"/>
<evidence type="ECO:0000259" key="10">
    <source>
        <dbReference type="Pfam" id="PF23559"/>
    </source>
</evidence>
<dbReference type="GO" id="GO:0098542">
    <property type="term" value="P:defense response to other organism"/>
    <property type="evidence" value="ECO:0007669"/>
    <property type="project" value="TreeGrafter"/>
</dbReference>
<dbReference type="Gene3D" id="1.20.5.4130">
    <property type="match status" value="1"/>
</dbReference>
<feature type="region of interest" description="Disordered" evidence="7">
    <location>
        <begin position="930"/>
        <end position="981"/>
    </location>
</feature>
<accession>A0A0E0IAF2</accession>
<name>A0A0E0IAF2_ORYNI</name>
<proteinExistence type="inferred from homology"/>
<dbReference type="PANTHER" id="PTHR23155:SF981">
    <property type="entry name" value="NB-ARC DOMAIN CONTAINING PROTEIN, EXPRESSED"/>
    <property type="match status" value="1"/>
</dbReference>
<feature type="region of interest" description="Disordered" evidence="7">
    <location>
        <begin position="129"/>
        <end position="151"/>
    </location>
</feature>
<dbReference type="Gene3D" id="1.10.10.10">
    <property type="entry name" value="Winged helix-like DNA-binding domain superfamily/Winged helix DNA-binding domain"/>
    <property type="match status" value="1"/>
</dbReference>
<dbReference type="Gramene" id="ONIVA08G11750.1">
    <property type="protein sequence ID" value="ONIVA08G11750.1"/>
    <property type="gene ID" value="ONIVA08G11750"/>
</dbReference>
<dbReference type="InterPro" id="IPR041118">
    <property type="entry name" value="Rx_N"/>
</dbReference>
<dbReference type="PANTHER" id="PTHR23155">
    <property type="entry name" value="DISEASE RESISTANCE PROTEIN RP"/>
    <property type="match status" value="1"/>
</dbReference>
<keyword evidence="3" id="KW-0677">Repeat</keyword>
<dbReference type="InterPro" id="IPR027417">
    <property type="entry name" value="P-loop_NTPase"/>
</dbReference>
<sequence length="981" mass="109670">MEVVVPAMLPVLNPLANIVVSKLQAALDKEYEMIDGLAGDIRSMKTELRMIASETEDKLSQNIIASAVQIASLQEMRDWAHEMQDCLDFFLPCGECHRKLRSFTSPLQFAEEIKRLKKSLEEAHKRRKDYHVNDGHQAAAGSQENTGGTGTVVGIEKSKQELLELLKSDINGQANQLKVIPIVGFGGSGKTTLAKAVYDCLCNQGEHCLCAEPAAFPCHAWVEARKHKDDTKGLLSAVLDGLRPAGSQATEAQSDLGQHEAIKKYMNIHRCLIVFDDIDQQQWDCIKYAFPEKAESRIIVTTTSQQVAKACSSHGNGYVYNMRALDAKESMDLLETVLRGNSPGLNSTLIVDKCDGHPLALVSVANFLAGETLAKKEDCEIFCRNLGRHMEEKLVFTKLRQVLMRDFISLPGDLPRTFLQYMSVFPNGHPIRRNSLIRRWSAEGYVHSQYPRSDQEIADENFQELINRNVIRPIDASNKRKVKRCRTHGIMYEFMLRMSMSNKFITSLCDPERSSFCHLFLQNSAVGSTSSMIQHTSSVNEKLRARSLTICGNAGDAVAWFKKCELLRVLDLEECKDVEDSHIKDIHRLWHLKYLSLGGTIKMLPGRIDRLHCLETIDLKKTSVETMPIEIIRLPHLVHLLGKIKINNPRFRLRKLRSYLSKQSNLQTLAGIVVDENSAFPQLMAHMKMLMKVKIWCDSTAQGIKTWKHLLMAVNKFIMDGIDTVSEFRSLSLYLGNSLANFLDSLQDLVLKDPSQLNLPGHLTSLKLHGELSQLPQFVTSLSGLTELCLSSRNLSANELSNLHKLRQLNYLKLVQDDIRGFIIKKGHFPELIDLCLVVGNPNLPTIEEGASPKLVSLQLLCQALDGLSGINIGWLKRLEEVALDCKVNPDTIETWENEAKKHPKRPKVLFLERIDPNDEDSMVKYVASERPAARTGSSASQQQTHAAAPTPTSSTGETTTGLNRSLPGPSTASIEISSVA</sequence>
<dbReference type="PRINTS" id="PR00364">
    <property type="entry name" value="DISEASERSIST"/>
</dbReference>
<dbReference type="InterPro" id="IPR058922">
    <property type="entry name" value="WHD_DRP"/>
</dbReference>
<reference evidence="12" key="1">
    <citation type="submission" date="2015-04" db="UniProtKB">
        <authorList>
            <consortium name="EnsemblPlants"/>
        </authorList>
    </citation>
    <scope>IDENTIFICATION</scope>
    <source>
        <strain evidence="12">SL10</strain>
    </source>
</reference>
<evidence type="ECO:0000313" key="12">
    <source>
        <dbReference type="EnsemblPlants" id="ONIVA08G11750.1"/>
    </source>
</evidence>
<keyword evidence="5" id="KW-0611">Plant defense</keyword>
<dbReference type="SUPFAM" id="SSF52540">
    <property type="entry name" value="P-loop containing nucleoside triphosphate hydrolases"/>
    <property type="match status" value="1"/>
</dbReference>
<dbReference type="InterPro" id="IPR036388">
    <property type="entry name" value="WH-like_DNA-bd_sf"/>
</dbReference>
<evidence type="ECO:0000256" key="2">
    <source>
        <dbReference type="ARBA" id="ARBA00022614"/>
    </source>
</evidence>
<dbReference type="Pfam" id="PF23598">
    <property type="entry name" value="LRR_14"/>
    <property type="match status" value="1"/>
</dbReference>
<dbReference type="eggNOG" id="KOG4658">
    <property type="taxonomic scope" value="Eukaryota"/>
</dbReference>
<feature type="compositionally biased region" description="Polar residues" evidence="7">
    <location>
        <begin position="969"/>
        <end position="981"/>
    </location>
</feature>
<feature type="compositionally biased region" description="Low complexity" evidence="7">
    <location>
        <begin position="936"/>
        <end position="962"/>
    </location>
</feature>
<evidence type="ECO:0000313" key="13">
    <source>
        <dbReference type="Proteomes" id="UP000006591"/>
    </source>
</evidence>
<feature type="domain" description="Disease resistance R13L4/SHOC-2-like LRR" evidence="11">
    <location>
        <begin position="545"/>
        <end position="908"/>
    </location>
</feature>
<keyword evidence="2" id="KW-0433">Leucine-rich repeat</keyword>
<dbReference type="Pfam" id="PF23559">
    <property type="entry name" value="WHD_DRP"/>
    <property type="match status" value="1"/>
</dbReference>
<dbReference type="InterPro" id="IPR032675">
    <property type="entry name" value="LRR_dom_sf"/>
</dbReference>
<keyword evidence="6" id="KW-0175">Coiled coil</keyword>
<evidence type="ECO:0008006" key="14">
    <source>
        <dbReference type="Google" id="ProtNLM"/>
    </source>
</evidence>
<evidence type="ECO:0000256" key="5">
    <source>
        <dbReference type="ARBA" id="ARBA00022821"/>
    </source>
</evidence>
<dbReference type="Pfam" id="PF18052">
    <property type="entry name" value="Rx_N"/>
    <property type="match status" value="1"/>
</dbReference>
<feature type="domain" description="Disease resistance N-terminal" evidence="9">
    <location>
        <begin position="17"/>
        <end position="99"/>
    </location>
</feature>
<evidence type="ECO:0000256" key="3">
    <source>
        <dbReference type="ARBA" id="ARBA00022737"/>
    </source>
</evidence>
<dbReference type="InterPro" id="IPR042197">
    <property type="entry name" value="Apaf_helical"/>
</dbReference>
<dbReference type="OMA" id="WSAEGYV"/>
<evidence type="ECO:0000256" key="7">
    <source>
        <dbReference type="SAM" id="MobiDB-lite"/>
    </source>
</evidence>
<organism evidence="12">
    <name type="scientific">Oryza nivara</name>
    <name type="common">Indian wild rice</name>
    <name type="synonym">Oryza sativa f. spontanea</name>
    <dbReference type="NCBI Taxonomy" id="4536"/>
    <lineage>
        <taxon>Eukaryota</taxon>
        <taxon>Viridiplantae</taxon>
        <taxon>Streptophyta</taxon>
        <taxon>Embryophyta</taxon>
        <taxon>Tracheophyta</taxon>
        <taxon>Spermatophyta</taxon>
        <taxon>Magnoliopsida</taxon>
        <taxon>Liliopsida</taxon>
        <taxon>Poales</taxon>
        <taxon>Poaceae</taxon>
        <taxon>BOP clade</taxon>
        <taxon>Oryzoideae</taxon>
        <taxon>Oryzeae</taxon>
        <taxon>Oryzinae</taxon>
        <taxon>Oryza</taxon>
    </lineage>
</organism>
<dbReference type="Pfam" id="PF00931">
    <property type="entry name" value="NB-ARC"/>
    <property type="match status" value="1"/>
</dbReference>